<dbReference type="Gene3D" id="3.10.10.10">
    <property type="entry name" value="HIV Type 1 Reverse Transcriptase, subunit A, domain 1"/>
    <property type="match status" value="1"/>
</dbReference>
<evidence type="ECO:0000313" key="3">
    <source>
        <dbReference type="Proteomes" id="UP000257109"/>
    </source>
</evidence>
<name>A0A371HMS6_MUCPR</name>
<gene>
    <name evidence="2" type="primary">pol</name>
    <name evidence="2" type="ORF">CR513_12228</name>
</gene>
<reference evidence="2" key="1">
    <citation type="submission" date="2018-05" db="EMBL/GenBank/DDBJ databases">
        <title>Draft genome of Mucuna pruriens seed.</title>
        <authorList>
            <person name="Nnadi N.E."/>
            <person name="Vos R."/>
            <person name="Hasami M.H."/>
            <person name="Devisetty U.K."/>
            <person name="Aguiy J.C."/>
        </authorList>
    </citation>
    <scope>NUCLEOTIDE SEQUENCE [LARGE SCALE GENOMIC DNA]</scope>
    <source>
        <strain evidence="2">JCA_2017</strain>
    </source>
</reference>
<comment type="caution">
    <text evidence="2">The sequence shown here is derived from an EMBL/GenBank/DDBJ whole genome shotgun (WGS) entry which is preliminary data.</text>
</comment>
<dbReference type="EMBL" id="QJKJ01002153">
    <property type="protein sequence ID" value="RDY04107.1"/>
    <property type="molecule type" value="Genomic_DNA"/>
</dbReference>
<dbReference type="Gene3D" id="3.30.70.270">
    <property type="match status" value="2"/>
</dbReference>
<dbReference type="Proteomes" id="UP000257109">
    <property type="component" value="Unassembled WGS sequence"/>
</dbReference>
<dbReference type="InterPro" id="IPR000477">
    <property type="entry name" value="RT_dom"/>
</dbReference>
<organism evidence="2 3">
    <name type="scientific">Mucuna pruriens</name>
    <name type="common">Velvet bean</name>
    <name type="synonym">Dolichos pruriens</name>
    <dbReference type="NCBI Taxonomy" id="157652"/>
    <lineage>
        <taxon>Eukaryota</taxon>
        <taxon>Viridiplantae</taxon>
        <taxon>Streptophyta</taxon>
        <taxon>Embryophyta</taxon>
        <taxon>Tracheophyta</taxon>
        <taxon>Spermatophyta</taxon>
        <taxon>Magnoliopsida</taxon>
        <taxon>eudicotyledons</taxon>
        <taxon>Gunneridae</taxon>
        <taxon>Pentapetalae</taxon>
        <taxon>rosids</taxon>
        <taxon>fabids</taxon>
        <taxon>Fabales</taxon>
        <taxon>Fabaceae</taxon>
        <taxon>Papilionoideae</taxon>
        <taxon>50 kb inversion clade</taxon>
        <taxon>NPAAA clade</taxon>
        <taxon>indigoferoid/millettioid clade</taxon>
        <taxon>Phaseoleae</taxon>
        <taxon>Mucuna</taxon>
    </lineage>
</organism>
<dbReference type="InterPro" id="IPR043502">
    <property type="entry name" value="DNA/RNA_pol_sf"/>
</dbReference>
<protein>
    <submittedName>
        <fullName evidence="2">Retrovirus-related Pol polyprotein from transposon 17.6</fullName>
    </submittedName>
</protein>
<dbReference type="InterPro" id="IPR043128">
    <property type="entry name" value="Rev_trsase/Diguanyl_cyclase"/>
</dbReference>
<keyword evidence="3" id="KW-1185">Reference proteome</keyword>
<dbReference type="OrthoDB" id="415724at2759"/>
<dbReference type="CDD" id="cd01647">
    <property type="entry name" value="RT_LTR"/>
    <property type="match status" value="1"/>
</dbReference>
<sequence length="169" mass="19567">MIYLMNCMNLEKISPNQGDEWKITFKTKFGLYEWLVMSFDLTNASSTFMRLMNHVLRSLIGICVVVYFDDTCLLYNELLYVNLEKCTFCTSEVVFLGFVVVSHGVKMDEEKVKAIQSWSVPKNVSDMKSFHGLTSFYRCFVKDFNTLVAPLNKILKKDGRTPNKRPSKL</sequence>
<dbReference type="AlphaFoldDB" id="A0A371HMS6"/>
<proteinExistence type="predicted"/>
<evidence type="ECO:0000259" key="1">
    <source>
        <dbReference type="Pfam" id="PF00078"/>
    </source>
</evidence>
<accession>A0A371HMS6</accession>
<dbReference type="PANTHER" id="PTHR37984:SF5">
    <property type="entry name" value="PROTEIN NYNRIN-LIKE"/>
    <property type="match status" value="1"/>
</dbReference>
<dbReference type="InterPro" id="IPR050951">
    <property type="entry name" value="Retrovirus_Pol_polyprotein"/>
</dbReference>
<evidence type="ECO:0000313" key="2">
    <source>
        <dbReference type="EMBL" id="RDY04107.1"/>
    </source>
</evidence>
<feature type="non-terminal residue" evidence="2">
    <location>
        <position position="1"/>
    </location>
</feature>
<dbReference type="PANTHER" id="PTHR37984">
    <property type="entry name" value="PROTEIN CBG26694"/>
    <property type="match status" value="1"/>
</dbReference>
<dbReference type="SUPFAM" id="SSF56672">
    <property type="entry name" value="DNA/RNA polymerases"/>
    <property type="match status" value="1"/>
</dbReference>
<feature type="domain" description="Reverse transcriptase" evidence="1">
    <location>
        <begin position="23"/>
        <end position="76"/>
    </location>
</feature>
<dbReference type="Pfam" id="PF00078">
    <property type="entry name" value="RVT_1"/>
    <property type="match status" value="1"/>
</dbReference>